<evidence type="ECO:0000313" key="2">
    <source>
        <dbReference type="Proteomes" id="UP001598130"/>
    </source>
</evidence>
<dbReference type="Pfam" id="PF11171">
    <property type="entry name" value="DUF2958"/>
    <property type="match status" value="1"/>
</dbReference>
<dbReference type="RefSeq" id="WP_377369334.1">
    <property type="nucleotide sequence ID" value="NZ_JAOTJD010000013.1"/>
</dbReference>
<evidence type="ECO:0000313" key="1">
    <source>
        <dbReference type="EMBL" id="MFD3263998.1"/>
    </source>
</evidence>
<dbReference type="Proteomes" id="UP001598130">
    <property type="component" value="Unassembled WGS sequence"/>
</dbReference>
<sequence length="136" mass="15547">MDRSTSPSILQAGDRSFIMIEPMPPRLRARLVANYLLQRTLGRFDHLVDLHPFVRISLCGARGFWLLSEADPDDPDFFFGLSAARGHRRLGWIRLTEIERFAQDRGLAVQRDLAFRPKMSLASYLDDGATDRTDLN</sequence>
<dbReference type="InterPro" id="IPR021341">
    <property type="entry name" value="DUF2958"/>
</dbReference>
<accession>A0ABW6CT05</accession>
<keyword evidence="2" id="KW-1185">Reference proteome</keyword>
<reference evidence="1 2" key="1">
    <citation type="submission" date="2022-09" db="EMBL/GenBank/DDBJ databases">
        <title>New species of Phenylobacterium.</title>
        <authorList>
            <person name="Mieszkin S."/>
        </authorList>
    </citation>
    <scope>NUCLEOTIDE SEQUENCE [LARGE SCALE GENOMIC DNA]</scope>
    <source>
        <strain evidence="1 2">HK31-G</strain>
    </source>
</reference>
<proteinExistence type="predicted"/>
<protein>
    <submittedName>
        <fullName evidence="1">DUF2958 domain-containing protein</fullName>
    </submittedName>
</protein>
<organism evidence="1 2">
    <name type="scientific">Phenylobacterium ferrooxidans</name>
    <dbReference type="NCBI Taxonomy" id="2982689"/>
    <lineage>
        <taxon>Bacteria</taxon>
        <taxon>Pseudomonadati</taxon>
        <taxon>Pseudomonadota</taxon>
        <taxon>Alphaproteobacteria</taxon>
        <taxon>Caulobacterales</taxon>
        <taxon>Caulobacteraceae</taxon>
        <taxon>Phenylobacterium</taxon>
    </lineage>
</organism>
<dbReference type="EMBL" id="JAOTJD010000013">
    <property type="protein sequence ID" value="MFD3263998.1"/>
    <property type="molecule type" value="Genomic_DNA"/>
</dbReference>
<comment type="caution">
    <text evidence="1">The sequence shown here is derived from an EMBL/GenBank/DDBJ whole genome shotgun (WGS) entry which is preliminary data.</text>
</comment>
<name>A0ABW6CT05_9CAUL</name>
<gene>
    <name evidence="1" type="ORF">OCL97_08500</name>
</gene>